<protein>
    <recommendedName>
        <fullName evidence="3">PEP-CTERM protein-sorting domain-containing protein</fullName>
    </recommendedName>
</protein>
<organism evidence="2">
    <name type="scientific">hydrothermal vent metagenome</name>
    <dbReference type="NCBI Taxonomy" id="652676"/>
    <lineage>
        <taxon>unclassified sequences</taxon>
        <taxon>metagenomes</taxon>
        <taxon>ecological metagenomes</taxon>
    </lineage>
</organism>
<name>A0A3B0RPJ3_9ZZZZ</name>
<keyword evidence="1" id="KW-1133">Transmembrane helix</keyword>
<proteinExistence type="predicted"/>
<reference evidence="2" key="1">
    <citation type="submission" date="2018-06" db="EMBL/GenBank/DDBJ databases">
        <authorList>
            <person name="Zhirakovskaya E."/>
        </authorList>
    </citation>
    <scope>NUCLEOTIDE SEQUENCE</scope>
</reference>
<evidence type="ECO:0000313" key="2">
    <source>
        <dbReference type="EMBL" id="VAV90526.1"/>
    </source>
</evidence>
<sequence>MDFGLDGCAENSFSISVISLCDIQGALNPSEFDLLFDISWELQLEGGGTVSLGDDLVLLNVIDNNPGLFPLTGTDFPGLGSYIIELVIDYYGNPFSYNGFTITNDGIPLNATDDMTLFIVNISAPPMLALFGLGWGFTAYQRRRKRNKRTNSNTPDIDNFI</sequence>
<dbReference type="EMBL" id="UOED01000058">
    <property type="protein sequence ID" value="VAV90526.1"/>
    <property type="molecule type" value="Genomic_DNA"/>
</dbReference>
<feature type="transmembrane region" description="Helical" evidence="1">
    <location>
        <begin position="118"/>
        <end position="140"/>
    </location>
</feature>
<gene>
    <name evidence="2" type="ORF">MNBD_ALPHA02-1295</name>
</gene>
<evidence type="ECO:0008006" key="3">
    <source>
        <dbReference type="Google" id="ProtNLM"/>
    </source>
</evidence>
<keyword evidence="1" id="KW-0812">Transmembrane</keyword>
<keyword evidence="1" id="KW-0472">Membrane</keyword>
<dbReference type="AlphaFoldDB" id="A0A3B0RPJ3"/>
<evidence type="ECO:0000256" key="1">
    <source>
        <dbReference type="SAM" id="Phobius"/>
    </source>
</evidence>
<accession>A0A3B0RPJ3</accession>